<keyword evidence="3" id="KW-1185">Reference proteome</keyword>
<evidence type="ECO:0000313" key="2">
    <source>
        <dbReference type="EMBL" id="CAD8203040.1"/>
    </source>
</evidence>
<organism evidence="2 3">
    <name type="scientific">Paramecium octaurelia</name>
    <dbReference type="NCBI Taxonomy" id="43137"/>
    <lineage>
        <taxon>Eukaryota</taxon>
        <taxon>Sar</taxon>
        <taxon>Alveolata</taxon>
        <taxon>Ciliophora</taxon>
        <taxon>Intramacronucleata</taxon>
        <taxon>Oligohymenophorea</taxon>
        <taxon>Peniculida</taxon>
        <taxon>Parameciidae</taxon>
        <taxon>Paramecium</taxon>
    </lineage>
</organism>
<proteinExistence type="predicted"/>
<dbReference type="AlphaFoldDB" id="A0A8S1XPM3"/>
<keyword evidence="1" id="KW-0812">Transmembrane</keyword>
<name>A0A8S1XPM3_PAROT</name>
<evidence type="ECO:0000313" key="3">
    <source>
        <dbReference type="Proteomes" id="UP000683925"/>
    </source>
</evidence>
<reference evidence="2" key="1">
    <citation type="submission" date="2021-01" db="EMBL/GenBank/DDBJ databases">
        <authorList>
            <consortium name="Genoscope - CEA"/>
            <person name="William W."/>
        </authorList>
    </citation>
    <scope>NUCLEOTIDE SEQUENCE</scope>
</reference>
<accession>A0A8S1XPM3</accession>
<gene>
    <name evidence="2" type="ORF">POCTA_138.1.T1290012</name>
</gene>
<dbReference type="EMBL" id="CAJJDP010000129">
    <property type="protein sequence ID" value="CAD8203040.1"/>
    <property type="molecule type" value="Genomic_DNA"/>
</dbReference>
<protein>
    <recommendedName>
        <fullName evidence="4">Transmembrane protein</fullName>
    </recommendedName>
</protein>
<dbReference type="Proteomes" id="UP000683925">
    <property type="component" value="Unassembled WGS sequence"/>
</dbReference>
<sequence>MHRYIILQSQCINFNKRSLSKYYYQRNSFFGYFCKGFATDQMRIQKICIQNYKDTKFTEVRILLNSMIFPNQVFLNNVSIYIQFSKLKNQQYKLANSNCYSHLKTAYTIPYFIQRVKLGCMVVKIKNDTAFNNFQILFLICSGLLSSIIMNLLSEY</sequence>
<keyword evidence="1" id="KW-0472">Membrane</keyword>
<feature type="transmembrane region" description="Helical" evidence="1">
    <location>
        <begin position="134"/>
        <end position="153"/>
    </location>
</feature>
<evidence type="ECO:0008006" key="4">
    <source>
        <dbReference type="Google" id="ProtNLM"/>
    </source>
</evidence>
<keyword evidence="1" id="KW-1133">Transmembrane helix</keyword>
<evidence type="ECO:0000256" key="1">
    <source>
        <dbReference type="SAM" id="Phobius"/>
    </source>
</evidence>
<comment type="caution">
    <text evidence="2">The sequence shown here is derived from an EMBL/GenBank/DDBJ whole genome shotgun (WGS) entry which is preliminary data.</text>
</comment>